<evidence type="ECO:0000313" key="13">
    <source>
        <dbReference type="EMBL" id="PWR02990.1"/>
    </source>
</evidence>
<dbReference type="PANTHER" id="PTHR45453">
    <property type="entry name" value="PHOSPHATE REGULON SENSOR PROTEIN PHOR"/>
    <property type="match status" value="1"/>
</dbReference>
<dbReference type="PRINTS" id="PR00344">
    <property type="entry name" value="BCTRLSENSOR"/>
</dbReference>
<keyword evidence="6" id="KW-0808">Transferase</keyword>
<dbReference type="PANTHER" id="PTHR45453:SF1">
    <property type="entry name" value="PHOSPHATE REGULON SENSOR PROTEIN PHOR"/>
    <property type="match status" value="1"/>
</dbReference>
<dbReference type="PROSITE" id="PS50109">
    <property type="entry name" value="HIS_KIN"/>
    <property type="match status" value="1"/>
</dbReference>
<dbReference type="Gene3D" id="3.30.565.10">
    <property type="entry name" value="Histidine kinase-like ATPase, C-terminal domain"/>
    <property type="match status" value="1"/>
</dbReference>
<keyword evidence="5" id="KW-0597">Phosphoprotein</keyword>
<dbReference type="Pfam" id="PF00512">
    <property type="entry name" value="HisKA"/>
    <property type="match status" value="1"/>
</dbReference>
<dbReference type="EC" id="2.7.13.3" evidence="3"/>
<feature type="domain" description="Histidine kinase" evidence="12">
    <location>
        <begin position="122"/>
        <end position="347"/>
    </location>
</feature>
<dbReference type="InterPro" id="IPR003661">
    <property type="entry name" value="HisK_dim/P_dom"/>
</dbReference>
<sequence length="352" mass="39042">MDGDLLRSVLSGVPLPIVLVDRNERIRRLNPPAIALFGQNMEGRHFLTVLRQPAIIDCLTDTLRRGVVHETRFNQKDHTQETVYRVVCTPVGEGADAGVMASFEDVTSVETAGQMRRDFVANVSHELRTPLTALIGFIETLRGPARNDAAARDRFLGTMEREAQRMNRLVNDLLSLSQVETEERIRPTDLQDVPALVESVCHSLRPLAEDGDIALEILPPDALPMVLGDADQLRQVFTNLIENAMKYGRDGGRVVVRFDTIARDPILAGPAIAICVQDYGPGIDSIHIHRLTERFYRADDHRSQQLGGTGLGLAIVKHILNRHRGRLKIESRLGEGSRFSVLLPQPPRGAGQ</sequence>
<evidence type="ECO:0000313" key="14">
    <source>
        <dbReference type="Proteomes" id="UP000245680"/>
    </source>
</evidence>
<evidence type="ECO:0000256" key="9">
    <source>
        <dbReference type="ARBA" id="ARBA00022840"/>
    </source>
</evidence>
<dbReference type="InterPro" id="IPR035965">
    <property type="entry name" value="PAS-like_dom_sf"/>
</dbReference>
<evidence type="ECO:0000256" key="4">
    <source>
        <dbReference type="ARBA" id="ARBA00022475"/>
    </source>
</evidence>
<dbReference type="Pfam" id="PF02518">
    <property type="entry name" value="HATPase_c"/>
    <property type="match status" value="1"/>
</dbReference>
<keyword evidence="7" id="KW-0547">Nucleotide-binding</keyword>
<evidence type="ECO:0000256" key="11">
    <source>
        <dbReference type="ARBA" id="ARBA00023136"/>
    </source>
</evidence>
<dbReference type="SUPFAM" id="SSF55785">
    <property type="entry name" value="PYP-like sensor domain (PAS domain)"/>
    <property type="match status" value="1"/>
</dbReference>
<keyword evidence="9" id="KW-0067">ATP-binding</keyword>
<evidence type="ECO:0000256" key="5">
    <source>
        <dbReference type="ARBA" id="ARBA00022553"/>
    </source>
</evidence>
<dbReference type="InterPro" id="IPR050351">
    <property type="entry name" value="BphY/WalK/GraS-like"/>
</dbReference>
<reference evidence="13 14" key="1">
    <citation type="submission" date="2018-05" db="EMBL/GenBank/DDBJ databases">
        <title>Rhodobacteraceae gen. nov., sp. nov. isolated from sea water.</title>
        <authorList>
            <person name="Ren Y."/>
        </authorList>
    </citation>
    <scope>NUCLEOTIDE SEQUENCE [LARGE SCALE GENOMIC DNA]</scope>
    <source>
        <strain evidence="13 14">TG-679</strain>
    </source>
</reference>
<dbReference type="FunFam" id="1.10.287.130:FF:000008">
    <property type="entry name" value="Two-component sensor histidine kinase"/>
    <property type="match status" value="1"/>
</dbReference>
<dbReference type="SUPFAM" id="SSF55874">
    <property type="entry name" value="ATPase domain of HSP90 chaperone/DNA topoisomerase II/histidine kinase"/>
    <property type="match status" value="1"/>
</dbReference>
<evidence type="ECO:0000256" key="1">
    <source>
        <dbReference type="ARBA" id="ARBA00000085"/>
    </source>
</evidence>
<dbReference type="InterPro" id="IPR000014">
    <property type="entry name" value="PAS"/>
</dbReference>
<dbReference type="EMBL" id="QGKU01000031">
    <property type="protein sequence ID" value="PWR02990.1"/>
    <property type="molecule type" value="Genomic_DNA"/>
</dbReference>
<evidence type="ECO:0000256" key="10">
    <source>
        <dbReference type="ARBA" id="ARBA00023012"/>
    </source>
</evidence>
<dbReference type="Proteomes" id="UP000245680">
    <property type="component" value="Unassembled WGS sequence"/>
</dbReference>
<comment type="catalytic activity">
    <reaction evidence="1">
        <text>ATP + protein L-histidine = ADP + protein N-phospho-L-histidine.</text>
        <dbReference type="EC" id="2.7.13.3"/>
    </reaction>
</comment>
<organism evidence="13 14">
    <name type="scientific">Meridianimarinicoccus roseus</name>
    <dbReference type="NCBI Taxonomy" id="2072018"/>
    <lineage>
        <taxon>Bacteria</taxon>
        <taxon>Pseudomonadati</taxon>
        <taxon>Pseudomonadota</taxon>
        <taxon>Alphaproteobacteria</taxon>
        <taxon>Rhodobacterales</taxon>
        <taxon>Paracoccaceae</taxon>
        <taxon>Meridianimarinicoccus</taxon>
    </lineage>
</organism>
<dbReference type="GO" id="GO:0005886">
    <property type="term" value="C:plasma membrane"/>
    <property type="evidence" value="ECO:0007669"/>
    <property type="project" value="UniProtKB-SubCell"/>
</dbReference>
<dbReference type="SUPFAM" id="SSF47384">
    <property type="entry name" value="Homodimeric domain of signal transducing histidine kinase"/>
    <property type="match status" value="1"/>
</dbReference>
<dbReference type="GO" id="GO:0004721">
    <property type="term" value="F:phosphoprotein phosphatase activity"/>
    <property type="evidence" value="ECO:0007669"/>
    <property type="project" value="TreeGrafter"/>
</dbReference>
<keyword evidence="4" id="KW-1003">Cell membrane</keyword>
<dbReference type="CDD" id="cd00082">
    <property type="entry name" value="HisKA"/>
    <property type="match status" value="1"/>
</dbReference>
<evidence type="ECO:0000259" key="12">
    <source>
        <dbReference type="PROSITE" id="PS50109"/>
    </source>
</evidence>
<dbReference type="GO" id="GO:0016036">
    <property type="term" value="P:cellular response to phosphate starvation"/>
    <property type="evidence" value="ECO:0007669"/>
    <property type="project" value="TreeGrafter"/>
</dbReference>
<dbReference type="InterPro" id="IPR004358">
    <property type="entry name" value="Sig_transdc_His_kin-like_C"/>
</dbReference>
<dbReference type="Pfam" id="PF13188">
    <property type="entry name" value="PAS_8"/>
    <property type="match status" value="1"/>
</dbReference>
<evidence type="ECO:0000256" key="7">
    <source>
        <dbReference type="ARBA" id="ARBA00022741"/>
    </source>
</evidence>
<keyword evidence="10" id="KW-0902">Two-component regulatory system</keyword>
<dbReference type="Gene3D" id="1.10.287.130">
    <property type="match status" value="1"/>
</dbReference>
<evidence type="ECO:0000256" key="6">
    <source>
        <dbReference type="ARBA" id="ARBA00022679"/>
    </source>
</evidence>
<protein>
    <recommendedName>
        <fullName evidence="3">histidine kinase</fullName>
        <ecNumber evidence="3">2.7.13.3</ecNumber>
    </recommendedName>
</protein>
<comment type="subcellular location">
    <subcellularLocation>
        <location evidence="2">Cell membrane</location>
    </subcellularLocation>
</comment>
<name>A0A2V2LBV2_9RHOB</name>
<dbReference type="RefSeq" id="WP_109811296.1">
    <property type="nucleotide sequence ID" value="NZ_QGKU01000031.1"/>
</dbReference>
<keyword evidence="11" id="KW-0472">Membrane</keyword>
<gene>
    <name evidence="13" type="ORF">DKT77_08595</name>
</gene>
<evidence type="ECO:0000256" key="2">
    <source>
        <dbReference type="ARBA" id="ARBA00004236"/>
    </source>
</evidence>
<evidence type="ECO:0000256" key="3">
    <source>
        <dbReference type="ARBA" id="ARBA00012438"/>
    </source>
</evidence>
<comment type="caution">
    <text evidence="13">The sequence shown here is derived from an EMBL/GenBank/DDBJ whole genome shotgun (WGS) entry which is preliminary data.</text>
</comment>
<dbReference type="InterPro" id="IPR036890">
    <property type="entry name" value="HATPase_C_sf"/>
</dbReference>
<dbReference type="Gene3D" id="3.30.450.20">
    <property type="entry name" value="PAS domain"/>
    <property type="match status" value="1"/>
</dbReference>
<dbReference type="GO" id="GO:0000155">
    <property type="term" value="F:phosphorelay sensor kinase activity"/>
    <property type="evidence" value="ECO:0007669"/>
    <property type="project" value="InterPro"/>
</dbReference>
<dbReference type="SMART" id="SM00387">
    <property type="entry name" value="HATPase_c"/>
    <property type="match status" value="1"/>
</dbReference>
<dbReference type="AlphaFoldDB" id="A0A2V2LBV2"/>
<dbReference type="InterPro" id="IPR003594">
    <property type="entry name" value="HATPase_dom"/>
</dbReference>
<dbReference type="OrthoDB" id="9813151at2"/>
<dbReference type="FunFam" id="3.30.565.10:FF:000006">
    <property type="entry name" value="Sensor histidine kinase WalK"/>
    <property type="match status" value="1"/>
</dbReference>
<dbReference type="GO" id="GO:0005524">
    <property type="term" value="F:ATP binding"/>
    <property type="evidence" value="ECO:0007669"/>
    <property type="project" value="UniProtKB-KW"/>
</dbReference>
<accession>A0A2V2LBV2</accession>
<keyword evidence="8 13" id="KW-0418">Kinase</keyword>
<dbReference type="InterPro" id="IPR005467">
    <property type="entry name" value="His_kinase_dom"/>
</dbReference>
<dbReference type="SMART" id="SM00388">
    <property type="entry name" value="HisKA"/>
    <property type="match status" value="1"/>
</dbReference>
<evidence type="ECO:0000256" key="8">
    <source>
        <dbReference type="ARBA" id="ARBA00022777"/>
    </source>
</evidence>
<keyword evidence="14" id="KW-1185">Reference proteome</keyword>
<proteinExistence type="predicted"/>
<dbReference type="InterPro" id="IPR036097">
    <property type="entry name" value="HisK_dim/P_sf"/>
</dbReference>